<dbReference type="Proteomes" id="UP000887576">
    <property type="component" value="Unplaced"/>
</dbReference>
<reference evidence="2" key="1">
    <citation type="submission" date="2022-11" db="UniProtKB">
        <authorList>
            <consortium name="WormBaseParasite"/>
        </authorList>
    </citation>
    <scope>IDENTIFICATION</scope>
</reference>
<sequence>MQKRAMFGGFFWHVTNASTPLALLCTLGQGSLAIMGVELRRAAAARSKKASPPFFSHEFVIQNHGDIMSCILMVIALGFFFQFSTPISALFVLPQYNETIVSPTDGQVQTFYQTGILDWASIVFYTIVWITLHCVIQEYFLDKILRKLHMSKVRMSKFNESGQLAFFAVYSAVHAGSILYDLGVHKDITILWQGYPDVHRYMPISMKLYFIFHISYWLHQFPEFYFQKSKKEEIYQRLFYSTAFFIANAAAYFTGFVRVALLLLFLESVLLAVFHTTRALYFSGKVGNETGFRIWNVTFLIVRCVSIIISVLTLWYGFRNLEVAVIDPAKSNYNTAFIRMVSLAAIFALEFYTLWIFFVFHFARFRERNTKTQEVKKPVKPAKKEKDSDSIQASLHILNNLFSQTKVDIIYMSLYLSLVIYFSILVVKMLQIPINLVDLPFFRVLRINFQILGVFFSNLQLSFG</sequence>
<accession>A0AC34Q1Q4</accession>
<proteinExistence type="predicted"/>
<evidence type="ECO:0000313" key="2">
    <source>
        <dbReference type="WBParaSite" id="JU765_v2.g12104.t1"/>
    </source>
</evidence>
<protein>
    <submittedName>
        <fullName evidence="2">TLC domain-containing protein</fullName>
    </submittedName>
</protein>
<dbReference type="WBParaSite" id="JU765_v2.g12104.t1">
    <property type="protein sequence ID" value="JU765_v2.g12104.t1"/>
    <property type="gene ID" value="JU765_v2.g12104"/>
</dbReference>
<organism evidence="1 2">
    <name type="scientific">Panagrolaimus sp. JU765</name>
    <dbReference type="NCBI Taxonomy" id="591449"/>
    <lineage>
        <taxon>Eukaryota</taxon>
        <taxon>Metazoa</taxon>
        <taxon>Ecdysozoa</taxon>
        <taxon>Nematoda</taxon>
        <taxon>Chromadorea</taxon>
        <taxon>Rhabditida</taxon>
        <taxon>Tylenchina</taxon>
        <taxon>Panagrolaimomorpha</taxon>
        <taxon>Panagrolaimoidea</taxon>
        <taxon>Panagrolaimidae</taxon>
        <taxon>Panagrolaimus</taxon>
    </lineage>
</organism>
<name>A0AC34Q1Q4_9BILA</name>
<evidence type="ECO:0000313" key="1">
    <source>
        <dbReference type="Proteomes" id="UP000887576"/>
    </source>
</evidence>